<organism evidence="13 15">
    <name type="scientific">Geomonas paludis</name>
    <dbReference type="NCBI Taxonomy" id="2740185"/>
    <lineage>
        <taxon>Bacteria</taxon>
        <taxon>Pseudomonadati</taxon>
        <taxon>Thermodesulfobacteriota</taxon>
        <taxon>Desulfuromonadia</taxon>
        <taxon>Geobacterales</taxon>
        <taxon>Geobacteraceae</taxon>
        <taxon>Geomonas</taxon>
    </lineage>
</organism>
<evidence type="ECO:0000256" key="8">
    <source>
        <dbReference type="ARBA" id="ARBA00023136"/>
    </source>
</evidence>
<comment type="subcellular location">
    <subcellularLocation>
        <location evidence="1">Cell inner membrane</location>
        <topology evidence="1">Single-pass membrane protein</topology>
    </subcellularLocation>
</comment>
<keyword evidence="9" id="KW-0175">Coiled coil</keyword>
<dbReference type="GO" id="GO:0005886">
    <property type="term" value="C:plasma membrane"/>
    <property type="evidence" value="ECO:0007669"/>
    <property type="project" value="UniProtKB-SubCell"/>
</dbReference>
<dbReference type="NCBIfam" id="TIGR01843">
    <property type="entry name" value="type_I_hlyD"/>
    <property type="match status" value="1"/>
</dbReference>
<evidence type="ECO:0000256" key="9">
    <source>
        <dbReference type="SAM" id="Coils"/>
    </source>
</evidence>
<dbReference type="Pfam" id="PF26002">
    <property type="entry name" value="Beta-barrel_AprE"/>
    <property type="match status" value="1"/>
</dbReference>
<reference evidence="13" key="2">
    <citation type="journal article" date="2021" name="Int. J. Syst. Evol. Microbiol.">
        <title>Geomonas silvestris sp. nov., Geomonas paludis sp. nov. and Geomonas limicola sp. nov., isolated from terrestrial environments, and emended description of the genus Geomonas.</title>
        <authorList>
            <person name="Itoh H."/>
            <person name="Xu Z."/>
            <person name="Masuda Y."/>
            <person name="Ushijima N."/>
            <person name="Hayakawa C."/>
            <person name="Shiratori Y."/>
            <person name="Senoo K."/>
        </authorList>
    </citation>
    <scope>NUCLEOTIDE SEQUENCE</scope>
    <source>
        <strain evidence="13">Red736</strain>
    </source>
</reference>
<keyword evidence="8 10" id="KW-0472">Membrane</keyword>
<dbReference type="InterPro" id="IPR050739">
    <property type="entry name" value="MFP"/>
</dbReference>
<evidence type="ECO:0000256" key="1">
    <source>
        <dbReference type="ARBA" id="ARBA00004377"/>
    </source>
</evidence>
<dbReference type="PRINTS" id="PR01490">
    <property type="entry name" value="RTXTOXIND"/>
</dbReference>
<dbReference type="Pfam" id="PF25994">
    <property type="entry name" value="HH_AprE"/>
    <property type="match status" value="1"/>
</dbReference>
<dbReference type="InterPro" id="IPR058781">
    <property type="entry name" value="HH_AprE-like"/>
</dbReference>
<evidence type="ECO:0000313" key="14">
    <source>
        <dbReference type="EMBL" id="UPU37213.1"/>
    </source>
</evidence>
<keyword evidence="6 10" id="KW-0812">Transmembrane</keyword>
<name>A0A6V8N1J9_9BACT</name>
<reference evidence="14" key="3">
    <citation type="submission" date="2022-04" db="EMBL/GenBank/DDBJ databases">
        <authorList>
            <person name="Liu G."/>
        </authorList>
    </citation>
    <scope>NUCLEOTIDE SEQUENCE</scope>
    <source>
        <strain evidence="14">RG22</strain>
    </source>
</reference>
<keyword evidence="5" id="KW-0997">Cell inner membrane</keyword>
<dbReference type="GO" id="GO:0015031">
    <property type="term" value="P:protein transport"/>
    <property type="evidence" value="ECO:0007669"/>
    <property type="project" value="InterPro"/>
</dbReference>
<evidence type="ECO:0000256" key="3">
    <source>
        <dbReference type="ARBA" id="ARBA00022448"/>
    </source>
</evidence>
<dbReference type="PANTHER" id="PTHR30386">
    <property type="entry name" value="MEMBRANE FUSION SUBUNIT OF EMRAB-TOLC MULTIDRUG EFFLUX PUMP"/>
    <property type="match status" value="1"/>
</dbReference>
<accession>A0A6V8N1J9</accession>
<evidence type="ECO:0000256" key="5">
    <source>
        <dbReference type="ARBA" id="ARBA00022519"/>
    </source>
</evidence>
<feature type="coiled-coil region" evidence="9">
    <location>
        <begin position="175"/>
        <end position="247"/>
    </location>
</feature>
<feature type="domain" description="AprE-like long alpha-helical hairpin" evidence="11">
    <location>
        <begin position="117"/>
        <end position="286"/>
    </location>
</feature>
<evidence type="ECO:0000256" key="6">
    <source>
        <dbReference type="ARBA" id="ARBA00022692"/>
    </source>
</evidence>
<feature type="domain" description="AprE-like beta-barrel" evidence="12">
    <location>
        <begin position="339"/>
        <end position="427"/>
    </location>
</feature>
<evidence type="ECO:0000259" key="12">
    <source>
        <dbReference type="Pfam" id="PF26002"/>
    </source>
</evidence>
<keyword evidence="4" id="KW-1003">Cell membrane</keyword>
<dbReference type="SUPFAM" id="SSF111369">
    <property type="entry name" value="HlyD-like secretion proteins"/>
    <property type="match status" value="1"/>
</dbReference>
<dbReference type="Proteomes" id="UP000831485">
    <property type="component" value="Chromosome"/>
</dbReference>
<evidence type="ECO:0000313" key="13">
    <source>
        <dbReference type="EMBL" id="GFO66355.1"/>
    </source>
</evidence>
<comment type="similarity">
    <text evidence="2">Belongs to the membrane fusion protein (MFP) (TC 8.A.1) family.</text>
</comment>
<evidence type="ECO:0000313" key="15">
    <source>
        <dbReference type="Proteomes" id="UP000568888"/>
    </source>
</evidence>
<protein>
    <submittedName>
        <fullName evidence="13">HlyD family type I secretion periplasmic adaptor subunit</fullName>
    </submittedName>
</protein>
<dbReference type="RefSeq" id="WP_183351264.1">
    <property type="nucleotide sequence ID" value="NZ_BLXY01000023.1"/>
</dbReference>
<dbReference type="InterPro" id="IPR010129">
    <property type="entry name" value="T1SS_HlyD"/>
</dbReference>
<evidence type="ECO:0000256" key="10">
    <source>
        <dbReference type="SAM" id="Phobius"/>
    </source>
</evidence>
<keyword evidence="7 10" id="KW-1133">Transmembrane helix</keyword>
<evidence type="ECO:0000256" key="4">
    <source>
        <dbReference type="ARBA" id="ARBA00022475"/>
    </source>
</evidence>
<evidence type="ECO:0000256" key="7">
    <source>
        <dbReference type="ARBA" id="ARBA00022989"/>
    </source>
</evidence>
<dbReference type="EMBL" id="CP096574">
    <property type="protein sequence ID" value="UPU37213.1"/>
    <property type="molecule type" value="Genomic_DNA"/>
</dbReference>
<evidence type="ECO:0000259" key="11">
    <source>
        <dbReference type="Pfam" id="PF25994"/>
    </source>
</evidence>
<dbReference type="Gene3D" id="2.40.50.100">
    <property type="match status" value="1"/>
</dbReference>
<feature type="transmembrane region" description="Helical" evidence="10">
    <location>
        <begin position="42"/>
        <end position="60"/>
    </location>
</feature>
<dbReference type="AlphaFoldDB" id="A0A6V8N1J9"/>
<proteinExistence type="inferred from homology"/>
<sequence length="452" mass="50051">MEIKAAKNKGNGVFRRMPEDDVDYVTDIRTSILVQTPRGGRAILWATLGLFVIFIGWAAVSEVEQTTRGEGKVIPASQVQVIQNLEGGILSELHVKVGDTVKKGQLLLKIDETRFVSSLEQSQAKSGADKAKAARLRAEAAGSTSFSVPSDVPASIAASERALFESRRAELKHSIEVKQSQIDQRQSELRELNTRLRELNQTYSLYQKEINITKPLVAKGAVSDMELLQLERKASEMKGEIETIRQSIPRTQAKIDESYAAMKELRLSFSNKAKAEYNETAAKVGEETASSLALKDRLDRTLVRSPVNGTVNRILVNTIGGVIQPGMNIVEIVPTEGTLLIEARIKPADIAFLKPNQKAMVKFSAYDYTIYGGLEARLEQIGADSLTDEKTRDTYYLVTLRTDRNYLGTRDKPLPIIPGMVATVDILAGKRTILSYLLKPILKAKYSALRER</sequence>
<reference evidence="15" key="1">
    <citation type="submission" date="2020-06" db="EMBL/GenBank/DDBJ databases">
        <title>Draft genomic sequecing of Geomonas sp. Red736.</title>
        <authorList>
            <person name="Itoh H."/>
            <person name="Xu Z.X."/>
            <person name="Ushijima N."/>
            <person name="Masuda Y."/>
            <person name="Shiratori Y."/>
            <person name="Senoo K."/>
        </authorList>
    </citation>
    <scope>NUCLEOTIDE SEQUENCE [LARGE SCALE GENOMIC DNA]</scope>
    <source>
        <strain evidence="15">Red736</strain>
    </source>
</reference>
<dbReference type="PANTHER" id="PTHR30386:SF26">
    <property type="entry name" value="TRANSPORT PROTEIN COMB"/>
    <property type="match status" value="1"/>
</dbReference>
<keyword evidence="3" id="KW-0813">Transport</keyword>
<dbReference type="InterPro" id="IPR058982">
    <property type="entry name" value="Beta-barrel_AprE"/>
</dbReference>
<evidence type="ECO:0000256" key="2">
    <source>
        <dbReference type="ARBA" id="ARBA00009477"/>
    </source>
</evidence>
<evidence type="ECO:0000313" key="16">
    <source>
        <dbReference type="Proteomes" id="UP000831485"/>
    </source>
</evidence>
<keyword evidence="16" id="KW-1185">Reference proteome</keyword>
<dbReference type="Gene3D" id="1.10.287.1490">
    <property type="match status" value="1"/>
</dbReference>
<dbReference type="Proteomes" id="UP000568888">
    <property type="component" value="Unassembled WGS sequence"/>
</dbReference>
<dbReference type="Gene3D" id="2.40.30.170">
    <property type="match status" value="1"/>
</dbReference>
<dbReference type="EMBL" id="BLXY01000023">
    <property type="protein sequence ID" value="GFO66355.1"/>
    <property type="molecule type" value="Genomic_DNA"/>
</dbReference>
<gene>
    <name evidence="13" type="ORF">GMPD_42740</name>
    <name evidence="14" type="ORF">M1B72_05765</name>
</gene>